<evidence type="ECO:0000313" key="3">
    <source>
        <dbReference type="EMBL" id="KAF0750636.1"/>
    </source>
</evidence>
<dbReference type="AlphaFoldDB" id="A0A6G0Y7V1"/>
<dbReference type="OrthoDB" id="6584407at2759"/>
<reference evidence="3 4" key="1">
    <citation type="submission" date="2019-08" db="EMBL/GenBank/DDBJ databases">
        <title>Whole genome of Aphis craccivora.</title>
        <authorList>
            <person name="Voronova N.V."/>
            <person name="Shulinski R.S."/>
            <person name="Bandarenka Y.V."/>
            <person name="Zhorov D.G."/>
            <person name="Warner D."/>
        </authorList>
    </citation>
    <scope>NUCLEOTIDE SEQUENCE [LARGE SCALE GENOMIC DNA]</scope>
    <source>
        <strain evidence="3">180601</strain>
        <tissue evidence="3">Whole Body</tissue>
    </source>
</reference>
<sequence>MHAIRFTIDLYSIFVNTPSTIIPYIYVTQQCTLECLDSNSMHVVNDIALFINRSLSDNDKNIVSIISIYKKRGLRFQHKWLQSFSWLCYSEKFNGAFCKYCVIFASCGGIGSQLLGVFVTKPFQNWKKSKEMFSNHSTLEYHKTSILKADNFLSIFLQNKPSIIERLDDDRLKLTPIIDCIILCGKQEIALRGHRDSGSINFSGEYYDNNTNLNEGNFRAILKYKAKDLEYLKEHLESAFRYKYISPKIQNEIISISGDIILTEIVKIVNTAECFSILADETTDVSLNEQPTLCVRYVKGNGDGVEIHESFLKYVEIHSLTGNDVACEILGGLKSCGIDCSKMCGQGYDGAANMSGKFKGVQTVIRNLYPRALYVHCAAHSLNLARNGVLLEMIANSDLTSSAKSLKQLCATRWVEKYTAVNDFIELFTCVVDALDEISCTFNDISSTTDAGILKRAMDSEFLIALQVVKVMFSYGLPLCKCLQKSNIDLKEAVELAECNISVLEEFRENIKKEFELMFKEAENRANPFSDVESVCPEDYYRITIAIPYVDSFISNLKERFLVHKNIFESFQCLFSKRIEHKSFEKLVKFYLDTDVQTVIAELKLWQSKLKIIDKFPKTAIDALHLCNFEFFPNIYYLLKILCTLPVSTSTPERTFSCLKRLKIYLRNTMTEDHLNGLTLLAIHKEVPIDSEKVLDILAQKSRKIDILI</sequence>
<gene>
    <name evidence="3" type="ORF">FWK35_00019596</name>
</gene>
<dbReference type="GO" id="GO:0046983">
    <property type="term" value="F:protein dimerization activity"/>
    <property type="evidence" value="ECO:0007669"/>
    <property type="project" value="InterPro"/>
</dbReference>
<dbReference type="InterPro" id="IPR012337">
    <property type="entry name" value="RNaseH-like_sf"/>
</dbReference>
<comment type="caution">
    <text evidence="3">The sequence shown here is derived from an EMBL/GenBank/DDBJ whole genome shotgun (WGS) entry which is preliminary data.</text>
</comment>
<evidence type="ECO:0000259" key="1">
    <source>
        <dbReference type="Pfam" id="PF05699"/>
    </source>
</evidence>
<organism evidence="3 4">
    <name type="scientific">Aphis craccivora</name>
    <name type="common">Cowpea aphid</name>
    <dbReference type="NCBI Taxonomy" id="307492"/>
    <lineage>
        <taxon>Eukaryota</taxon>
        <taxon>Metazoa</taxon>
        <taxon>Ecdysozoa</taxon>
        <taxon>Arthropoda</taxon>
        <taxon>Hexapoda</taxon>
        <taxon>Insecta</taxon>
        <taxon>Pterygota</taxon>
        <taxon>Neoptera</taxon>
        <taxon>Paraneoptera</taxon>
        <taxon>Hemiptera</taxon>
        <taxon>Sternorrhyncha</taxon>
        <taxon>Aphidomorpha</taxon>
        <taxon>Aphidoidea</taxon>
        <taxon>Aphididae</taxon>
        <taxon>Aphidini</taxon>
        <taxon>Aphis</taxon>
        <taxon>Aphis</taxon>
    </lineage>
</organism>
<dbReference type="Pfam" id="PF05699">
    <property type="entry name" value="Dimer_Tnp_hAT"/>
    <property type="match status" value="1"/>
</dbReference>
<dbReference type="PANTHER" id="PTHR45749:SF21">
    <property type="entry name" value="DUF4371 DOMAIN-CONTAINING PROTEIN"/>
    <property type="match status" value="1"/>
</dbReference>
<feature type="domain" description="DUF4371" evidence="2">
    <location>
        <begin position="200"/>
        <end position="360"/>
    </location>
</feature>
<dbReference type="InterPro" id="IPR025398">
    <property type="entry name" value="DUF4371"/>
</dbReference>
<dbReference type="SUPFAM" id="SSF53098">
    <property type="entry name" value="Ribonuclease H-like"/>
    <property type="match status" value="1"/>
</dbReference>
<dbReference type="PANTHER" id="PTHR45749">
    <property type="match status" value="1"/>
</dbReference>
<evidence type="ECO:0000313" key="4">
    <source>
        <dbReference type="Proteomes" id="UP000478052"/>
    </source>
</evidence>
<dbReference type="InterPro" id="IPR008906">
    <property type="entry name" value="HATC_C_dom"/>
</dbReference>
<dbReference type="EMBL" id="VUJU01005657">
    <property type="protein sequence ID" value="KAF0750636.1"/>
    <property type="molecule type" value="Genomic_DNA"/>
</dbReference>
<dbReference type="Pfam" id="PF14291">
    <property type="entry name" value="DUF4371"/>
    <property type="match status" value="1"/>
</dbReference>
<proteinExistence type="predicted"/>
<dbReference type="Proteomes" id="UP000478052">
    <property type="component" value="Unassembled WGS sequence"/>
</dbReference>
<feature type="domain" description="HAT C-terminal dimerisation" evidence="1">
    <location>
        <begin position="629"/>
        <end position="686"/>
    </location>
</feature>
<name>A0A6G0Y7V1_APHCR</name>
<protein>
    <submittedName>
        <fullName evidence="3">Zinc finger MYM-type protein 1-like</fullName>
    </submittedName>
</protein>
<accession>A0A6G0Y7V1</accession>
<evidence type="ECO:0000259" key="2">
    <source>
        <dbReference type="Pfam" id="PF14291"/>
    </source>
</evidence>
<keyword evidence="4" id="KW-1185">Reference proteome</keyword>